<feature type="compositionally biased region" description="Basic residues" evidence="11">
    <location>
        <begin position="243"/>
        <end position="257"/>
    </location>
</feature>
<dbReference type="InterPro" id="IPR009286">
    <property type="entry name" value="Ins_P5_2-kin"/>
</dbReference>
<evidence type="ECO:0000256" key="2">
    <source>
        <dbReference type="ARBA" id="ARBA00003979"/>
    </source>
</evidence>
<proteinExistence type="inferred from homology"/>
<evidence type="ECO:0000256" key="1">
    <source>
        <dbReference type="ARBA" id="ARBA00001774"/>
    </source>
</evidence>
<sequence length="448" mass="48878">MAYTTFQGHCDTNRFNPSGKTSLPSQPPYSNPSPSPVPPSPLTSTSPPLHAIITTSSSWTYLSEGASNIVYRYTGPPSPVFSNYLLRLRKFLPGSPDTLTNFTALQTHFLPALGDDVVVPTVLARLVAGVAAEFNAALLSRRGMLHRRMGAEGGGVGIGRGEVDENENWGMLVGDMSCGMVRGGGGGDTGIGGWTDMAMVEFKPRWLAQSVDAPEEWNVCRSCAVRRMQGGPTTTGLRSGERKSRRRKGKNQHHRRCLSGDSGIGMISDDEEDSSSDESDQDYCPLDLSSSNPKHIHRAARALITTPAGTLHWRPYGNHHHNLTPSLLTHHLTHWLSPGNPGGEILSRLRSAQEYWGRHGVFAEGREEVEEVGRAMAVRDCSVWVRVWVWEGAQGMQGEQVRLECRVGDLDVKSGKGGGGAYWKNMERKLDRGGWYGDVGDGEVGCRK</sequence>
<dbReference type="InParanoid" id="A0A3N4M0K0"/>
<evidence type="ECO:0000313" key="13">
    <source>
        <dbReference type="Proteomes" id="UP000267821"/>
    </source>
</evidence>
<keyword evidence="13" id="KW-1185">Reference proteome</keyword>
<gene>
    <name evidence="12" type="ORF">L211DRAFT_678472</name>
</gene>
<feature type="compositionally biased region" description="Acidic residues" evidence="11">
    <location>
        <begin position="268"/>
        <end position="281"/>
    </location>
</feature>
<feature type="region of interest" description="Disordered" evidence="11">
    <location>
        <begin position="228"/>
        <end position="289"/>
    </location>
</feature>
<keyword evidence="7 10" id="KW-0547">Nucleotide-binding</keyword>
<dbReference type="STRING" id="1051890.A0A3N4M0K0"/>
<comment type="function">
    <text evidence="10">Phosphorylates Ins(1,3,4,5,6)P5 at position 2 to form Ins(1,2,3,4,5,6)P6 (InsP6 or phytate).</text>
</comment>
<evidence type="ECO:0000256" key="8">
    <source>
        <dbReference type="ARBA" id="ARBA00022777"/>
    </source>
</evidence>
<evidence type="ECO:0000256" key="3">
    <source>
        <dbReference type="ARBA" id="ARBA00008305"/>
    </source>
</evidence>
<keyword evidence="9 10" id="KW-0067">ATP-binding</keyword>
<organism evidence="12 13">
    <name type="scientific">Terfezia boudieri ATCC MYA-4762</name>
    <dbReference type="NCBI Taxonomy" id="1051890"/>
    <lineage>
        <taxon>Eukaryota</taxon>
        <taxon>Fungi</taxon>
        <taxon>Dikarya</taxon>
        <taxon>Ascomycota</taxon>
        <taxon>Pezizomycotina</taxon>
        <taxon>Pezizomycetes</taxon>
        <taxon>Pezizales</taxon>
        <taxon>Pezizaceae</taxon>
        <taxon>Terfezia</taxon>
    </lineage>
</organism>
<feature type="compositionally biased region" description="Pro residues" evidence="11">
    <location>
        <begin position="25"/>
        <end position="41"/>
    </location>
</feature>
<reference evidence="12 13" key="1">
    <citation type="journal article" date="2018" name="Nat. Ecol. Evol.">
        <title>Pezizomycetes genomes reveal the molecular basis of ectomycorrhizal truffle lifestyle.</title>
        <authorList>
            <person name="Murat C."/>
            <person name="Payen T."/>
            <person name="Noel B."/>
            <person name="Kuo A."/>
            <person name="Morin E."/>
            <person name="Chen J."/>
            <person name="Kohler A."/>
            <person name="Krizsan K."/>
            <person name="Balestrini R."/>
            <person name="Da Silva C."/>
            <person name="Montanini B."/>
            <person name="Hainaut M."/>
            <person name="Levati E."/>
            <person name="Barry K.W."/>
            <person name="Belfiori B."/>
            <person name="Cichocki N."/>
            <person name="Clum A."/>
            <person name="Dockter R.B."/>
            <person name="Fauchery L."/>
            <person name="Guy J."/>
            <person name="Iotti M."/>
            <person name="Le Tacon F."/>
            <person name="Lindquist E.A."/>
            <person name="Lipzen A."/>
            <person name="Malagnac F."/>
            <person name="Mello A."/>
            <person name="Molinier V."/>
            <person name="Miyauchi S."/>
            <person name="Poulain J."/>
            <person name="Riccioni C."/>
            <person name="Rubini A."/>
            <person name="Sitrit Y."/>
            <person name="Splivallo R."/>
            <person name="Traeger S."/>
            <person name="Wang M."/>
            <person name="Zifcakova L."/>
            <person name="Wipf D."/>
            <person name="Zambonelli A."/>
            <person name="Paolocci F."/>
            <person name="Nowrousian M."/>
            <person name="Ottonello S."/>
            <person name="Baldrian P."/>
            <person name="Spatafora J.W."/>
            <person name="Henrissat B."/>
            <person name="Nagy L.G."/>
            <person name="Aury J.M."/>
            <person name="Wincker P."/>
            <person name="Grigoriev I.V."/>
            <person name="Bonfante P."/>
            <person name="Martin F.M."/>
        </authorList>
    </citation>
    <scope>NUCLEOTIDE SEQUENCE [LARGE SCALE GENOMIC DNA]</scope>
    <source>
        <strain evidence="12 13">ATCC MYA-4762</strain>
    </source>
</reference>
<dbReference type="OrthoDB" id="272370at2759"/>
<dbReference type="GO" id="GO:0035299">
    <property type="term" value="F:inositol-1,3,4,5,6-pentakisphosphate 2-kinase activity"/>
    <property type="evidence" value="ECO:0007669"/>
    <property type="project" value="UniProtKB-EC"/>
</dbReference>
<evidence type="ECO:0000313" key="12">
    <source>
        <dbReference type="EMBL" id="RPB26461.1"/>
    </source>
</evidence>
<evidence type="ECO:0000256" key="9">
    <source>
        <dbReference type="ARBA" id="ARBA00022840"/>
    </source>
</evidence>
<keyword evidence="6 10" id="KW-0808">Transferase</keyword>
<dbReference type="PANTHER" id="PTHR14456:SF2">
    <property type="entry name" value="INOSITOL-PENTAKISPHOSPHATE 2-KINASE"/>
    <property type="match status" value="1"/>
</dbReference>
<dbReference type="GO" id="GO:0005634">
    <property type="term" value="C:nucleus"/>
    <property type="evidence" value="ECO:0007669"/>
    <property type="project" value="TreeGrafter"/>
</dbReference>
<name>A0A3N4M0K0_9PEZI</name>
<evidence type="ECO:0000256" key="11">
    <source>
        <dbReference type="SAM" id="MobiDB-lite"/>
    </source>
</evidence>
<evidence type="ECO:0000256" key="7">
    <source>
        <dbReference type="ARBA" id="ARBA00022741"/>
    </source>
</evidence>
<keyword evidence="8 10" id="KW-0418">Kinase</keyword>
<comment type="domain">
    <text evidence="10">The EXKPK motif is conserved in inositol-pentakisphosphate 2-kinases of both family 1 and 2.</text>
</comment>
<evidence type="ECO:0000256" key="4">
    <source>
        <dbReference type="ARBA" id="ARBA00012023"/>
    </source>
</evidence>
<dbReference type="Pfam" id="PF06090">
    <property type="entry name" value="Ins_P5_2-kin"/>
    <property type="match status" value="1"/>
</dbReference>
<feature type="region of interest" description="Disordered" evidence="11">
    <location>
        <begin position="1"/>
        <end position="47"/>
    </location>
</feature>
<comment type="function">
    <text evidence="2">Has kinase activity and phosphorylates inositol-1,3,4,5,6-pentakisphosphate (Ins(1,3,4,5,6)P5) to produce 1,2,3,4,5,6-hexakisphosphate (InsP6), also known as phytate.</text>
</comment>
<dbReference type="EC" id="2.7.1.158" evidence="4 10"/>
<comment type="catalytic activity">
    <reaction evidence="1 10">
        <text>1D-myo-inositol 1,3,4,5,6-pentakisphosphate + ATP = 1D-myo-inositol hexakisphosphate + ADP + H(+)</text>
        <dbReference type="Rhea" id="RHEA:20313"/>
        <dbReference type="ChEBI" id="CHEBI:15378"/>
        <dbReference type="ChEBI" id="CHEBI:30616"/>
        <dbReference type="ChEBI" id="CHEBI:57733"/>
        <dbReference type="ChEBI" id="CHEBI:58130"/>
        <dbReference type="ChEBI" id="CHEBI:456216"/>
        <dbReference type="EC" id="2.7.1.158"/>
    </reaction>
</comment>
<dbReference type="Proteomes" id="UP000267821">
    <property type="component" value="Unassembled WGS sequence"/>
</dbReference>
<evidence type="ECO:0000256" key="5">
    <source>
        <dbReference type="ARBA" id="ARBA00014846"/>
    </source>
</evidence>
<evidence type="ECO:0000256" key="10">
    <source>
        <dbReference type="RuleBase" id="RU364126"/>
    </source>
</evidence>
<dbReference type="PANTHER" id="PTHR14456">
    <property type="entry name" value="INOSITOL POLYPHOSPHATE KINASE 1"/>
    <property type="match status" value="1"/>
</dbReference>
<dbReference type="GO" id="GO:0032958">
    <property type="term" value="P:inositol phosphate biosynthetic process"/>
    <property type="evidence" value="ECO:0007669"/>
    <property type="project" value="TreeGrafter"/>
</dbReference>
<dbReference type="InterPro" id="IPR043001">
    <property type="entry name" value="IP5_2-K_N_lobe"/>
</dbReference>
<dbReference type="AlphaFoldDB" id="A0A3N4M0K0"/>
<dbReference type="Gene3D" id="3.30.200.110">
    <property type="entry name" value="Inositol-pentakisphosphate 2-kinase, N-lobe"/>
    <property type="match status" value="1"/>
</dbReference>
<comment type="similarity">
    <text evidence="3">Belongs to the IPK1 type 1 family.</text>
</comment>
<evidence type="ECO:0000256" key="6">
    <source>
        <dbReference type="ARBA" id="ARBA00022679"/>
    </source>
</evidence>
<dbReference type="GO" id="GO:0005524">
    <property type="term" value="F:ATP binding"/>
    <property type="evidence" value="ECO:0007669"/>
    <property type="project" value="UniProtKB-KW"/>
</dbReference>
<accession>A0A3N4M0K0</accession>
<dbReference type="EMBL" id="ML121534">
    <property type="protein sequence ID" value="RPB26461.1"/>
    <property type="molecule type" value="Genomic_DNA"/>
</dbReference>
<protein>
    <recommendedName>
        <fullName evidence="5 10">Inositol-pentakisphosphate 2-kinase</fullName>
        <ecNumber evidence="4 10">2.7.1.158</ecNumber>
    </recommendedName>
</protein>